<sequence length="55" mass="5923">MTAVCVTRNRDLEYHVGRQCVCVCGGPHVKQKVVGLLSCLSEGCEAQSEGSARKE</sequence>
<name>A0A6G1QPF2_CHAAH</name>
<gene>
    <name evidence="1" type="ORF">EXN66_Car019861</name>
</gene>
<evidence type="ECO:0000313" key="2">
    <source>
        <dbReference type="Proteomes" id="UP000503349"/>
    </source>
</evidence>
<dbReference type="AlphaFoldDB" id="A0A6G1QPF2"/>
<evidence type="ECO:0000313" key="1">
    <source>
        <dbReference type="EMBL" id="KAF3704173.1"/>
    </source>
</evidence>
<organism evidence="1 2">
    <name type="scientific">Channa argus</name>
    <name type="common">Northern snakehead</name>
    <name type="synonym">Ophicephalus argus</name>
    <dbReference type="NCBI Taxonomy" id="215402"/>
    <lineage>
        <taxon>Eukaryota</taxon>
        <taxon>Metazoa</taxon>
        <taxon>Chordata</taxon>
        <taxon>Craniata</taxon>
        <taxon>Vertebrata</taxon>
        <taxon>Euteleostomi</taxon>
        <taxon>Actinopterygii</taxon>
        <taxon>Neopterygii</taxon>
        <taxon>Teleostei</taxon>
        <taxon>Neoteleostei</taxon>
        <taxon>Acanthomorphata</taxon>
        <taxon>Anabantaria</taxon>
        <taxon>Anabantiformes</taxon>
        <taxon>Channoidei</taxon>
        <taxon>Channidae</taxon>
        <taxon>Channa</taxon>
    </lineage>
</organism>
<accession>A0A6G1QPF2</accession>
<reference evidence="2" key="2">
    <citation type="submission" date="2019-02" db="EMBL/GenBank/DDBJ databases">
        <title>Opniocepnalus argus Var Kimnra genome.</title>
        <authorList>
            <person name="Zhou C."/>
            <person name="Xiao S."/>
        </authorList>
    </citation>
    <scope>NUCLEOTIDE SEQUENCE [LARGE SCALE GENOMIC DNA]</scope>
</reference>
<dbReference type="EMBL" id="CM015731">
    <property type="protein sequence ID" value="KAF3704173.1"/>
    <property type="molecule type" value="Genomic_DNA"/>
</dbReference>
<dbReference type="Proteomes" id="UP000503349">
    <property type="component" value="Chromosome 20"/>
</dbReference>
<proteinExistence type="predicted"/>
<protein>
    <submittedName>
        <fullName evidence="1">Uncharacterized protein</fullName>
    </submittedName>
</protein>
<keyword evidence="2" id="KW-1185">Reference proteome</keyword>
<reference evidence="1 2" key="1">
    <citation type="submission" date="2019-02" db="EMBL/GenBank/DDBJ databases">
        <title>Opniocepnalus argus genome.</title>
        <authorList>
            <person name="Zhou C."/>
            <person name="Xiao S."/>
        </authorList>
    </citation>
    <scope>NUCLEOTIDE SEQUENCE [LARGE SCALE GENOMIC DNA]</scope>
    <source>
        <strain evidence="1">OARG1902GOOAL</strain>
        <tissue evidence="1">Muscle</tissue>
    </source>
</reference>